<accession>F4Q9Q1</accession>
<organism evidence="1 2">
    <name type="scientific">Cavenderia fasciculata</name>
    <name type="common">Slime mold</name>
    <name type="synonym">Dictyostelium fasciculatum</name>
    <dbReference type="NCBI Taxonomy" id="261658"/>
    <lineage>
        <taxon>Eukaryota</taxon>
        <taxon>Amoebozoa</taxon>
        <taxon>Evosea</taxon>
        <taxon>Eumycetozoa</taxon>
        <taxon>Dictyostelia</taxon>
        <taxon>Acytosteliales</taxon>
        <taxon>Cavenderiaceae</taxon>
        <taxon>Cavenderia</taxon>
    </lineage>
</organism>
<dbReference type="AlphaFoldDB" id="F4Q9Q1"/>
<reference evidence="2" key="1">
    <citation type="journal article" date="2011" name="Genome Res.">
        <title>Phylogeny-wide analysis of social amoeba genomes highlights ancient origins for complex intercellular communication.</title>
        <authorList>
            <person name="Heidel A.J."/>
            <person name="Lawal H.M."/>
            <person name="Felder M."/>
            <person name="Schilde C."/>
            <person name="Helps N.R."/>
            <person name="Tunggal B."/>
            <person name="Rivero F."/>
            <person name="John U."/>
            <person name="Schleicher M."/>
            <person name="Eichinger L."/>
            <person name="Platzer M."/>
            <person name="Noegel A.A."/>
            <person name="Schaap P."/>
            <person name="Gloeckner G."/>
        </authorList>
    </citation>
    <scope>NUCLEOTIDE SEQUENCE [LARGE SCALE GENOMIC DNA]</scope>
    <source>
        <strain evidence="2">SH3</strain>
    </source>
</reference>
<keyword evidence="2" id="KW-1185">Reference proteome</keyword>
<dbReference type="PANTHER" id="PTHR32134">
    <property type="entry name" value="FNIP REPEAT-CONTAINING PROTEIN"/>
    <property type="match status" value="1"/>
</dbReference>
<evidence type="ECO:0000313" key="2">
    <source>
        <dbReference type="Proteomes" id="UP000007797"/>
    </source>
</evidence>
<protein>
    <recommendedName>
        <fullName evidence="3">FNIP repeat-containing protein</fullName>
    </recommendedName>
</protein>
<dbReference type="KEGG" id="dfa:DFA_10255"/>
<dbReference type="EMBL" id="GL883026">
    <property type="protein sequence ID" value="EGG15420.1"/>
    <property type="molecule type" value="Genomic_DNA"/>
</dbReference>
<evidence type="ECO:0008006" key="3">
    <source>
        <dbReference type="Google" id="ProtNLM"/>
    </source>
</evidence>
<dbReference type="RefSeq" id="XP_004354162.1">
    <property type="nucleotide sequence ID" value="XM_004354110.1"/>
</dbReference>
<sequence length="640" mass="72650">MNNKNNSNIQIYYVSERLSNLMFFKNLMVAIEIGQHLVFVDSTTIHNNSNNIQINYLTERLSNLILLDIISKIDNNVDMICFLMTCKRLHIVQNTLSNQMVLVNRWNNISKCKELINVYHLYNKDYDKNNENSDNNKSSSSDGGDYQYKGEMEQVQNDLVIVEDSIIESHPKIPSSTKSLFLHYCGHFGAPPLNYIPPSVKDVVFHCQQFQCDQHFIPDTVESLEMNTSKLCCNVKLPSSLKSLVWKHNHSSYRSLSLDMIPFHNLTSLTTLKICLRHFGNGVLPPNLTSLDLTYSSTIPPNLFQPLKSLTSIRINEAFGEKDVVTFDLTSQTILKSLSISSDGSDFVKLPVTSTLLHLEVYNSVDFIPQSLESLQIGSDLLYELSENPNPVPLPSTLGHLSIKIESYPLPDISDIIPPSVTSLDLDICHDEEEELDGLIPSTVEKLQLTGLFGWFGQTTLSSLPNSIKSLKWTDNHDFTDISFSFPENLETLEWMPGKIENISYPDSLTSLSIEIPLRSEEFSLSHNHTISKNGMFLQPNTKYLTLKYLSFNDTPIRLDEIIYQTNVQELTIQKSDKDYEHKWASFSIRRLLDNDKPQVLIVDNLSMFGGFITLPSSSSSSSALYLQNGHYGPYCRIKK</sequence>
<gene>
    <name evidence="1" type="ORF">DFA_10255</name>
</gene>
<proteinExistence type="predicted"/>
<dbReference type="InterPro" id="IPR051251">
    <property type="entry name" value="STK_FNIP-Repeat"/>
</dbReference>
<evidence type="ECO:0000313" key="1">
    <source>
        <dbReference type="EMBL" id="EGG15420.1"/>
    </source>
</evidence>
<dbReference type="PANTHER" id="PTHR32134:SF92">
    <property type="entry name" value="FNIP REPEAT-CONTAINING PROTEIN"/>
    <property type="match status" value="1"/>
</dbReference>
<dbReference type="GeneID" id="14867013"/>
<name>F4Q9Q1_CACFS</name>
<dbReference type="Proteomes" id="UP000007797">
    <property type="component" value="Unassembled WGS sequence"/>
</dbReference>